<evidence type="ECO:0000256" key="2">
    <source>
        <dbReference type="ARBA" id="ARBA00010876"/>
    </source>
</evidence>
<dbReference type="PANTHER" id="PTHR21600:SF44">
    <property type="entry name" value="RIBOSOMAL LARGE SUBUNIT PSEUDOURIDINE SYNTHASE D"/>
    <property type="match status" value="1"/>
</dbReference>
<evidence type="ECO:0000313" key="6">
    <source>
        <dbReference type="EMBL" id="MBM3276097.1"/>
    </source>
</evidence>
<dbReference type="EMBL" id="VGJX01000857">
    <property type="protein sequence ID" value="MBM3276097.1"/>
    <property type="molecule type" value="Genomic_DNA"/>
</dbReference>
<proteinExistence type="inferred from homology"/>
<protein>
    <recommendedName>
        <fullName evidence="3">RNA pseudouridylate synthase</fullName>
    </recommendedName>
    <alternativeName>
        <fullName evidence="4">RNA-uridine isomerase</fullName>
    </alternativeName>
</protein>
<dbReference type="InterPro" id="IPR006145">
    <property type="entry name" value="PsdUridine_synth_RsuA/RluA"/>
</dbReference>
<dbReference type="GO" id="GO:0000455">
    <property type="term" value="P:enzyme-directed rRNA pseudouridine synthesis"/>
    <property type="evidence" value="ECO:0007669"/>
    <property type="project" value="TreeGrafter"/>
</dbReference>
<organism evidence="6 7">
    <name type="scientific">Candidatus Tanganyikabacteria bacterium</name>
    <dbReference type="NCBI Taxonomy" id="2961651"/>
    <lineage>
        <taxon>Bacteria</taxon>
        <taxon>Bacillati</taxon>
        <taxon>Candidatus Sericytochromatia</taxon>
        <taxon>Candidatus Tanganyikabacteria</taxon>
    </lineage>
</organism>
<dbReference type="InterPro" id="IPR050188">
    <property type="entry name" value="RluA_PseudoU_synthase"/>
</dbReference>
<evidence type="ECO:0000256" key="1">
    <source>
        <dbReference type="ARBA" id="ARBA00000073"/>
    </source>
</evidence>
<accession>A0A937X7D2</accession>
<comment type="similarity">
    <text evidence="2">Belongs to the pseudouridine synthase RluA family.</text>
</comment>
<dbReference type="GO" id="GO:0003723">
    <property type="term" value="F:RNA binding"/>
    <property type="evidence" value="ECO:0007669"/>
    <property type="project" value="InterPro"/>
</dbReference>
<dbReference type="SUPFAM" id="SSF55120">
    <property type="entry name" value="Pseudouridine synthase"/>
    <property type="match status" value="1"/>
</dbReference>
<comment type="caution">
    <text evidence="6">The sequence shown here is derived from an EMBL/GenBank/DDBJ whole genome shotgun (WGS) entry which is preliminary data.</text>
</comment>
<dbReference type="Pfam" id="PF00849">
    <property type="entry name" value="PseudoU_synth_2"/>
    <property type="match status" value="1"/>
</dbReference>
<dbReference type="AlphaFoldDB" id="A0A937X7D2"/>
<name>A0A937X7D2_9BACT</name>
<dbReference type="InterPro" id="IPR020103">
    <property type="entry name" value="PsdUridine_synth_cat_dom_sf"/>
</dbReference>
<dbReference type="Gene3D" id="3.30.2350.10">
    <property type="entry name" value="Pseudouridine synthase"/>
    <property type="match status" value="1"/>
</dbReference>
<evidence type="ECO:0000256" key="4">
    <source>
        <dbReference type="ARBA" id="ARBA00033164"/>
    </source>
</evidence>
<dbReference type="Proteomes" id="UP000703893">
    <property type="component" value="Unassembled WGS sequence"/>
</dbReference>
<evidence type="ECO:0000256" key="3">
    <source>
        <dbReference type="ARBA" id="ARBA00031870"/>
    </source>
</evidence>
<comment type="catalytic activity">
    <reaction evidence="1">
        <text>a uridine in RNA = a pseudouridine in RNA</text>
        <dbReference type="Rhea" id="RHEA:48348"/>
        <dbReference type="Rhea" id="RHEA-COMP:12068"/>
        <dbReference type="Rhea" id="RHEA-COMP:12069"/>
        <dbReference type="ChEBI" id="CHEBI:65314"/>
        <dbReference type="ChEBI" id="CHEBI:65315"/>
    </reaction>
</comment>
<dbReference type="GO" id="GO:0140098">
    <property type="term" value="F:catalytic activity, acting on RNA"/>
    <property type="evidence" value="ECO:0007669"/>
    <property type="project" value="UniProtKB-ARBA"/>
</dbReference>
<evidence type="ECO:0000313" key="7">
    <source>
        <dbReference type="Proteomes" id="UP000703893"/>
    </source>
</evidence>
<dbReference type="CDD" id="cd02869">
    <property type="entry name" value="PseudoU_synth_RluA_like"/>
    <property type="match status" value="1"/>
</dbReference>
<gene>
    <name evidence="6" type="ORF">FJZ00_13170</name>
</gene>
<feature type="non-terminal residue" evidence="6">
    <location>
        <position position="211"/>
    </location>
</feature>
<sequence>MHLCRIVVDQALAGMAVRDILRRNLKMSRSLYRKVWAGRGVTVDGQAVEPFSRLAVGQTLMVAIAARTRVEPEEMELAVLFEDEDVVVIDKPAGLVVHPTKGFSAGTLAGGLAHRYGAFHLIGRLDQFTSGVLVVARHPLAAQRLTASLARKALGRTYLAVVHGRPDLPEGRIDAPIARVPGAGRRAIDPSGQPAITHYRELREMEVGGLA</sequence>
<reference evidence="6 7" key="1">
    <citation type="submission" date="2019-03" db="EMBL/GenBank/DDBJ databases">
        <title>Lake Tanganyika Metagenome-Assembled Genomes (MAGs).</title>
        <authorList>
            <person name="Tran P."/>
        </authorList>
    </citation>
    <scope>NUCLEOTIDE SEQUENCE [LARGE SCALE GENOMIC DNA]</scope>
    <source>
        <strain evidence="6">K_DeepCast_65m_m2_236</strain>
    </source>
</reference>
<dbReference type="GO" id="GO:0009982">
    <property type="term" value="F:pseudouridine synthase activity"/>
    <property type="evidence" value="ECO:0007669"/>
    <property type="project" value="InterPro"/>
</dbReference>
<feature type="domain" description="Pseudouridine synthase RsuA/RluA-like" evidence="5">
    <location>
        <begin position="85"/>
        <end position="205"/>
    </location>
</feature>
<dbReference type="PANTHER" id="PTHR21600">
    <property type="entry name" value="MITOCHONDRIAL RNA PSEUDOURIDINE SYNTHASE"/>
    <property type="match status" value="1"/>
</dbReference>
<evidence type="ECO:0000259" key="5">
    <source>
        <dbReference type="Pfam" id="PF00849"/>
    </source>
</evidence>